<dbReference type="PROSITE" id="PS51762">
    <property type="entry name" value="GH16_2"/>
    <property type="match status" value="1"/>
</dbReference>
<feature type="transmembrane region" description="Helical" evidence="2">
    <location>
        <begin position="98"/>
        <end position="118"/>
    </location>
</feature>
<sequence>MTSPFANSHDPDFVYAALQANHPSPQMPSHSNSEIASIENYGYNRTPGGSEEDPFRGLNSYRVSGTRNHDFKTYLLDGKIEKPWTADKKYKAPRKGNWYILGGLLLAIALSAVVNWRIAVGVPNHEVRLSHFASDCGSLTQSFALQYCLVLDDSFSTLDKSIWSHEVQLDGFGTGSFDWTTTDGRNAFTDGDGLHIVPTFTTATTDITESQILNGYHLNLAKTKLSNQTKNGDGSCTASETAQYYADECSANSNISSHAIINPVRSARLTTLGAKSIQYGRVEVVAKVPKGDWLWPAIWMMPEDSVYGIWPLSGEIDIMESRGNARGYRNGGRETVSSTIHWGISWKTDNFFRTTQKHKIQRTDYSEGFHTFGLEWTEDYLYTWVDNRLQQVLYVDFKKQDLWQRGHFQDDYENSTLLTNPWFNGGRNAPFDQKFYLILNVAVGSRNGWFSDGVGSKPWVDGRDSAASDFYGDRSGNRAGERETNVV</sequence>
<dbReference type="InterPro" id="IPR050546">
    <property type="entry name" value="Glycosyl_Hydrlase_16"/>
</dbReference>
<dbReference type="Gene3D" id="2.60.120.200">
    <property type="match status" value="1"/>
</dbReference>
<dbReference type="InterPro" id="IPR013320">
    <property type="entry name" value="ConA-like_dom_sf"/>
</dbReference>
<keyword evidence="2" id="KW-1133">Transmembrane helix</keyword>
<feature type="domain" description="GH16" evidence="3">
    <location>
        <begin position="175"/>
        <end position="468"/>
    </location>
</feature>
<name>A0ABR0JQ56_9EURO</name>
<gene>
    <name evidence="4" type="ORF">LTR69_000170</name>
</gene>
<accession>A0ABR0JQ56</accession>
<keyword evidence="5" id="KW-1185">Reference proteome</keyword>
<evidence type="ECO:0000313" key="4">
    <source>
        <dbReference type="EMBL" id="KAK5068052.1"/>
    </source>
</evidence>
<proteinExistence type="inferred from homology"/>
<dbReference type="PANTHER" id="PTHR10963">
    <property type="entry name" value="GLYCOSYL HYDROLASE-RELATED"/>
    <property type="match status" value="1"/>
</dbReference>
<dbReference type="InterPro" id="IPR000757">
    <property type="entry name" value="Beta-glucanase-like"/>
</dbReference>
<dbReference type="Pfam" id="PF00722">
    <property type="entry name" value="Glyco_hydro_16"/>
    <property type="match status" value="1"/>
</dbReference>
<keyword evidence="2" id="KW-0812">Transmembrane</keyword>
<reference evidence="4 5" key="1">
    <citation type="submission" date="2023-08" db="EMBL/GenBank/DDBJ databases">
        <title>Black Yeasts Isolated from many extreme environments.</title>
        <authorList>
            <person name="Coleine C."/>
            <person name="Stajich J.E."/>
            <person name="Selbmann L."/>
        </authorList>
    </citation>
    <scope>NUCLEOTIDE SEQUENCE [LARGE SCALE GENOMIC DNA]</scope>
    <source>
        <strain evidence="4 5">CCFEE 6328</strain>
    </source>
</reference>
<comment type="caution">
    <text evidence="4">The sequence shown here is derived from an EMBL/GenBank/DDBJ whole genome shotgun (WGS) entry which is preliminary data.</text>
</comment>
<evidence type="ECO:0000256" key="2">
    <source>
        <dbReference type="SAM" id="Phobius"/>
    </source>
</evidence>
<keyword evidence="2" id="KW-0472">Membrane</keyword>
<dbReference type="EMBL" id="JAVRRF010000001">
    <property type="protein sequence ID" value="KAK5068052.1"/>
    <property type="molecule type" value="Genomic_DNA"/>
</dbReference>
<organism evidence="4 5">
    <name type="scientific">Exophiala sideris</name>
    <dbReference type="NCBI Taxonomy" id="1016849"/>
    <lineage>
        <taxon>Eukaryota</taxon>
        <taxon>Fungi</taxon>
        <taxon>Dikarya</taxon>
        <taxon>Ascomycota</taxon>
        <taxon>Pezizomycotina</taxon>
        <taxon>Eurotiomycetes</taxon>
        <taxon>Chaetothyriomycetidae</taxon>
        <taxon>Chaetothyriales</taxon>
        <taxon>Herpotrichiellaceae</taxon>
        <taxon>Exophiala</taxon>
    </lineage>
</organism>
<comment type="similarity">
    <text evidence="1">Belongs to the glycosyl hydrolase 16 family.</text>
</comment>
<evidence type="ECO:0000313" key="5">
    <source>
        <dbReference type="Proteomes" id="UP001345691"/>
    </source>
</evidence>
<dbReference type="SUPFAM" id="SSF49899">
    <property type="entry name" value="Concanavalin A-like lectins/glucanases"/>
    <property type="match status" value="1"/>
</dbReference>
<dbReference type="Proteomes" id="UP001345691">
    <property type="component" value="Unassembled WGS sequence"/>
</dbReference>
<protein>
    <recommendedName>
        <fullName evidence="3">GH16 domain-containing protein</fullName>
    </recommendedName>
</protein>
<evidence type="ECO:0000256" key="1">
    <source>
        <dbReference type="ARBA" id="ARBA00006865"/>
    </source>
</evidence>
<dbReference type="PANTHER" id="PTHR10963:SF55">
    <property type="entry name" value="GLYCOSIDE HYDROLASE FAMILY 16 PROTEIN"/>
    <property type="match status" value="1"/>
</dbReference>
<evidence type="ECO:0000259" key="3">
    <source>
        <dbReference type="PROSITE" id="PS51762"/>
    </source>
</evidence>